<evidence type="ECO:0000256" key="2">
    <source>
        <dbReference type="SAM" id="Phobius"/>
    </source>
</evidence>
<evidence type="ECO:0000313" key="3">
    <source>
        <dbReference type="EMBL" id="KAG0484199.1"/>
    </source>
</evidence>
<gene>
    <name evidence="3" type="ORF">HPP92_008278</name>
</gene>
<protein>
    <recommendedName>
        <fullName evidence="5">Pollen Ole e 1 allergen and extensin family protein</fullName>
    </recommendedName>
</protein>
<dbReference type="PANTHER" id="PTHR47273:SF4">
    <property type="entry name" value="EXPRESSED PROTEIN"/>
    <property type="match status" value="1"/>
</dbReference>
<feature type="transmembrane region" description="Helical" evidence="2">
    <location>
        <begin position="40"/>
        <end position="61"/>
    </location>
</feature>
<accession>A0A835R8K2</accession>
<evidence type="ECO:0008006" key="5">
    <source>
        <dbReference type="Google" id="ProtNLM"/>
    </source>
</evidence>
<keyword evidence="2" id="KW-0812">Transmembrane</keyword>
<evidence type="ECO:0000313" key="4">
    <source>
        <dbReference type="Proteomes" id="UP000636800"/>
    </source>
</evidence>
<keyword evidence="2" id="KW-0472">Membrane</keyword>
<dbReference type="Pfam" id="PF01190">
    <property type="entry name" value="Pollen_Ole_e_1"/>
    <property type="match status" value="1"/>
</dbReference>
<organism evidence="3 4">
    <name type="scientific">Vanilla planifolia</name>
    <name type="common">Vanilla</name>
    <dbReference type="NCBI Taxonomy" id="51239"/>
    <lineage>
        <taxon>Eukaryota</taxon>
        <taxon>Viridiplantae</taxon>
        <taxon>Streptophyta</taxon>
        <taxon>Embryophyta</taxon>
        <taxon>Tracheophyta</taxon>
        <taxon>Spermatophyta</taxon>
        <taxon>Magnoliopsida</taxon>
        <taxon>Liliopsida</taxon>
        <taxon>Asparagales</taxon>
        <taxon>Orchidaceae</taxon>
        <taxon>Vanilloideae</taxon>
        <taxon>Vanilleae</taxon>
        <taxon>Vanilla</taxon>
    </lineage>
</organism>
<dbReference type="PANTHER" id="PTHR47273">
    <property type="entry name" value="EXPRESSED PROTEIN"/>
    <property type="match status" value="1"/>
</dbReference>
<keyword evidence="4" id="KW-1185">Reference proteome</keyword>
<comment type="caution">
    <text evidence="3">The sequence shown here is derived from an EMBL/GenBank/DDBJ whole genome shotgun (WGS) entry which is preliminary data.</text>
</comment>
<name>A0A835R8K2_VANPL</name>
<dbReference type="OrthoDB" id="1052227at2759"/>
<dbReference type="Proteomes" id="UP000636800">
    <property type="component" value="Unassembled WGS sequence"/>
</dbReference>
<proteinExistence type="predicted"/>
<feature type="compositionally biased region" description="Polar residues" evidence="1">
    <location>
        <begin position="198"/>
        <end position="208"/>
    </location>
</feature>
<sequence>MIHMESKLHSGISARLIKVAKEKFQFSVLKPCKLQIMARILRLLFCAITSTACFIFLSSAASQPQQHTPSAIVVGTVYCDTCFRQEVTKFNHFLPGATVAVRCCGNGKISACFKKEAKTNKRGVFRVRLSPEVSGSIETIRACSVELIKSSEPFCSVASSATSTGPHLKSRRDGVHVFSAGFFTFKPLHQPELCYQEPETSATENASLGGQRWSPKP</sequence>
<dbReference type="EMBL" id="JADCNL010000004">
    <property type="protein sequence ID" value="KAG0484199.1"/>
    <property type="molecule type" value="Genomic_DNA"/>
</dbReference>
<feature type="region of interest" description="Disordered" evidence="1">
    <location>
        <begin position="198"/>
        <end position="217"/>
    </location>
</feature>
<keyword evidence="2" id="KW-1133">Transmembrane helix</keyword>
<dbReference type="AlphaFoldDB" id="A0A835R8K2"/>
<evidence type="ECO:0000256" key="1">
    <source>
        <dbReference type="SAM" id="MobiDB-lite"/>
    </source>
</evidence>
<reference evidence="3 4" key="1">
    <citation type="journal article" date="2020" name="Nat. Food">
        <title>A phased Vanilla planifolia genome enables genetic improvement of flavour and production.</title>
        <authorList>
            <person name="Hasing T."/>
            <person name="Tang H."/>
            <person name="Brym M."/>
            <person name="Khazi F."/>
            <person name="Huang T."/>
            <person name="Chambers A.H."/>
        </authorList>
    </citation>
    <scope>NUCLEOTIDE SEQUENCE [LARGE SCALE GENOMIC DNA]</scope>
    <source>
        <tissue evidence="3">Leaf</tissue>
    </source>
</reference>